<dbReference type="InterPro" id="IPR028878">
    <property type="entry name" value="RNase_E"/>
</dbReference>
<keyword evidence="4 16" id="KW-0997">Cell inner membrane</keyword>
<evidence type="ECO:0000256" key="8">
    <source>
        <dbReference type="ARBA" id="ARBA00022723"/>
    </source>
</evidence>
<feature type="compositionally biased region" description="Basic and acidic residues" evidence="17">
    <location>
        <begin position="608"/>
        <end position="638"/>
    </location>
</feature>
<feature type="compositionally biased region" description="Low complexity" evidence="17">
    <location>
        <begin position="810"/>
        <end position="821"/>
    </location>
</feature>
<feature type="compositionally biased region" description="Basic and acidic residues" evidence="17">
    <location>
        <begin position="710"/>
        <end position="733"/>
    </location>
</feature>
<feature type="region of interest" description="Disordered" evidence="17">
    <location>
        <begin position="509"/>
        <end position="558"/>
    </location>
</feature>
<keyword evidence="5 16" id="KW-0698">rRNA processing</keyword>
<dbReference type="InterPro" id="IPR048583">
    <property type="entry name" value="RNase_E_G_thioredoxin-like"/>
</dbReference>
<keyword evidence="13 16" id="KW-0460">Magnesium</keyword>
<keyword evidence="2 16" id="KW-1003">Cell membrane</keyword>
<dbReference type="GO" id="GO:0000049">
    <property type="term" value="F:tRNA binding"/>
    <property type="evidence" value="ECO:0007669"/>
    <property type="project" value="UniProtKB-KW"/>
</dbReference>
<evidence type="ECO:0000259" key="18">
    <source>
        <dbReference type="PROSITE" id="PS50126"/>
    </source>
</evidence>
<dbReference type="GO" id="GO:0006364">
    <property type="term" value="P:rRNA processing"/>
    <property type="evidence" value="ECO:0007669"/>
    <property type="project" value="UniProtKB-UniRule"/>
</dbReference>
<feature type="binding site" evidence="16">
    <location>
        <position position="346"/>
    </location>
    <ligand>
        <name>Mg(2+)</name>
        <dbReference type="ChEBI" id="CHEBI:18420"/>
        <note>catalytic</note>
    </ligand>
</feature>
<feature type="compositionally biased region" description="Basic and acidic residues" evidence="17">
    <location>
        <begin position="1094"/>
        <end position="1105"/>
    </location>
</feature>
<feature type="domain" description="S1 motif" evidence="18">
    <location>
        <begin position="39"/>
        <end position="120"/>
    </location>
</feature>
<dbReference type="GO" id="GO:0000287">
    <property type="term" value="F:magnesium ion binding"/>
    <property type="evidence" value="ECO:0007669"/>
    <property type="project" value="UniProtKB-UniRule"/>
</dbReference>
<feature type="binding site" evidence="16">
    <location>
        <position position="303"/>
    </location>
    <ligand>
        <name>Mg(2+)</name>
        <dbReference type="ChEBI" id="CHEBI:18420"/>
        <note>catalytic</note>
    </ligand>
</feature>
<dbReference type="GO" id="GO:0005737">
    <property type="term" value="C:cytoplasm"/>
    <property type="evidence" value="ECO:0007669"/>
    <property type="project" value="UniProtKB-SubCell"/>
</dbReference>
<keyword evidence="15 16" id="KW-0472">Membrane</keyword>
<dbReference type="FunFam" id="2.40.50.140:FF:000040">
    <property type="entry name" value="Ribonuclease E"/>
    <property type="match status" value="1"/>
</dbReference>
<dbReference type="NCBIfam" id="NF008074">
    <property type="entry name" value="PRK10811.1"/>
    <property type="match status" value="1"/>
</dbReference>
<feature type="binding site" evidence="16">
    <location>
        <position position="407"/>
    </location>
    <ligand>
        <name>Zn(2+)</name>
        <dbReference type="ChEBI" id="CHEBI:29105"/>
        <note>ligand shared between dimeric partners</note>
    </ligand>
</feature>
<dbReference type="Pfam" id="PF10150">
    <property type="entry name" value="RNase_E_G"/>
    <property type="match status" value="1"/>
</dbReference>
<feature type="compositionally biased region" description="Basic and acidic residues" evidence="17">
    <location>
        <begin position="962"/>
        <end position="976"/>
    </location>
</feature>
<dbReference type="EMBL" id="FOHZ01000001">
    <property type="protein sequence ID" value="SES73878.1"/>
    <property type="molecule type" value="Genomic_DNA"/>
</dbReference>
<dbReference type="GO" id="GO:0006402">
    <property type="term" value="P:mRNA catabolic process"/>
    <property type="evidence" value="ECO:0007669"/>
    <property type="project" value="UniProtKB-UniRule"/>
</dbReference>
<keyword evidence="7 16" id="KW-0540">Nuclease</keyword>
<dbReference type="Pfam" id="PF00575">
    <property type="entry name" value="S1"/>
    <property type="match status" value="1"/>
</dbReference>
<comment type="cofactor">
    <cofactor evidence="16">
        <name>Mg(2+)</name>
        <dbReference type="ChEBI" id="CHEBI:18420"/>
    </cofactor>
    <text evidence="16">Binds 1 Mg(2+) ion per subunit.</text>
</comment>
<dbReference type="SMART" id="SM00316">
    <property type="entry name" value="S1"/>
    <property type="match status" value="1"/>
</dbReference>
<feature type="region of interest" description="Disordered" evidence="17">
    <location>
        <begin position="575"/>
        <end position="1121"/>
    </location>
</feature>
<feature type="compositionally biased region" description="Low complexity" evidence="17">
    <location>
        <begin position="903"/>
        <end position="920"/>
    </location>
</feature>
<dbReference type="GO" id="GO:0008033">
    <property type="term" value="P:tRNA processing"/>
    <property type="evidence" value="ECO:0007669"/>
    <property type="project" value="UniProtKB-UniRule"/>
</dbReference>
<feature type="compositionally biased region" description="Polar residues" evidence="17">
    <location>
        <begin position="890"/>
        <end position="900"/>
    </location>
</feature>
<evidence type="ECO:0000313" key="20">
    <source>
        <dbReference type="Proteomes" id="UP000198762"/>
    </source>
</evidence>
<dbReference type="NCBIfam" id="TIGR00757">
    <property type="entry name" value="RNaseEG"/>
    <property type="match status" value="1"/>
</dbReference>
<dbReference type="CDD" id="cd04453">
    <property type="entry name" value="S1_RNase_E"/>
    <property type="match status" value="1"/>
</dbReference>
<dbReference type="Gene3D" id="2.40.50.140">
    <property type="entry name" value="Nucleic acid-binding proteins"/>
    <property type="match status" value="1"/>
</dbReference>
<feature type="compositionally biased region" description="Basic and acidic residues" evidence="17">
    <location>
        <begin position="1040"/>
        <end position="1062"/>
    </location>
</feature>
<dbReference type="GO" id="GO:0008995">
    <property type="term" value="F:ribonuclease E activity"/>
    <property type="evidence" value="ECO:0007669"/>
    <property type="project" value="UniProtKB-EC"/>
</dbReference>
<evidence type="ECO:0000256" key="16">
    <source>
        <dbReference type="HAMAP-Rule" id="MF_00970"/>
    </source>
</evidence>
<feature type="compositionally biased region" description="Basic and acidic residues" evidence="17">
    <location>
        <begin position="822"/>
        <end position="832"/>
    </location>
</feature>
<protein>
    <recommendedName>
        <fullName evidence="16">Ribonuclease E</fullName>
        <shortName evidence="16">RNase E</shortName>
        <ecNumber evidence="16">3.1.26.12</ecNumber>
    </recommendedName>
</protein>
<feature type="compositionally biased region" description="Low complexity" evidence="17">
    <location>
        <begin position="1109"/>
        <end position="1121"/>
    </location>
</feature>
<evidence type="ECO:0000313" key="19">
    <source>
        <dbReference type="EMBL" id="SES73878.1"/>
    </source>
</evidence>
<keyword evidence="12 16" id="KW-0862">Zinc</keyword>
<dbReference type="Pfam" id="PF20833">
    <property type="entry name" value="RNase_E_G_Thio"/>
    <property type="match status" value="1"/>
</dbReference>
<feature type="compositionally biased region" description="Basic and acidic residues" evidence="17">
    <location>
        <begin position="514"/>
        <end position="529"/>
    </location>
</feature>
<evidence type="ECO:0000256" key="6">
    <source>
        <dbReference type="ARBA" id="ARBA00022694"/>
    </source>
</evidence>
<comment type="function">
    <text evidence="16">Endoribonuclease that plays a central role in RNA processing and decay. Required for the maturation of 5S and 16S rRNAs and the majority of tRNAs. Also involved in the degradation of most mRNAs.</text>
</comment>
<feature type="region of interest" description="Required for zinc-mediated homotetramerization and catalytic activity" evidence="16">
    <location>
        <begin position="404"/>
        <end position="407"/>
    </location>
</feature>
<evidence type="ECO:0000256" key="12">
    <source>
        <dbReference type="ARBA" id="ARBA00022833"/>
    </source>
</evidence>
<dbReference type="InterPro" id="IPR012340">
    <property type="entry name" value="NA-bd_OB-fold"/>
</dbReference>
<dbReference type="SUPFAM" id="SSF50249">
    <property type="entry name" value="Nucleic acid-binding proteins"/>
    <property type="match status" value="1"/>
</dbReference>
<feature type="compositionally biased region" description="Low complexity" evidence="17">
    <location>
        <begin position="942"/>
        <end position="955"/>
    </location>
</feature>
<dbReference type="GO" id="GO:0019843">
    <property type="term" value="F:rRNA binding"/>
    <property type="evidence" value="ECO:0007669"/>
    <property type="project" value="UniProtKB-KW"/>
</dbReference>
<dbReference type="Gene3D" id="3.40.1260.20">
    <property type="entry name" value="Ribonuclease E, catalytic domain"/>
    <property type="match status" value="1"/>
</dbReference>
<dbReference type="InterPro" id="IPR004659">
    <property type="entry name" value="RNase_E/G"/>
</dbReference>
<name>A0A1H9YXH3_9GAMM</name>
<dbReference type="STRING" id="430453.SAMN04487962_101379"/>
<dbReference type="PANTHER" id="PTHR30001">
    <property type="entry name" value="RIBONUCLEASE"/>
    <property type="match status" value="1"/>
</dbReference>
<dbReference type="AlphaFoldDB" id="A0A1H9YXH3"/>
<evidence type="ECO:0000256" key="13">
    <source>
        <dbReference type="ARBA" id="ARBA00022842"/>
    </source>
</evidence>
<evidence type="ECO:0000256" key="4">
    <source>
        <dbReference type="ARBA" id="ARBA00022519"/>
    </source>
</evidence>
<feature type="compositionally biased region" description="Basic and acidic residues" evidence="17">
    <location>
        <begin position="691"/>
        <end position="703"/>
    </location>
</feature>
<gene>
    <name evidence="16" type="primary">rne</name>
    <name evidence="19" type="ORF">SAMN04487962_101379</name>
</gene>
<evidence type="ECO:0000256" key="9">
    <source>
        <dbReference type="ARBA" id="ARBA00022730"/>
    </source>
</evidence>
<evidence type="ECO:0000256" key="3">
    <source>
        <dbReference type="ARBA" id="ARBA00022490"/>
    </source>
</evidence>
<keyword evidence="14 16" id="KW-0694">RNA-binding</keyword>
<evidence type="ECO:0000256" key="5">
    <source>
        <dbReference type="ARBA" id="ARBA00022552"/>
    </source>
</evidence>
<evidence type="ECO:0000256" key="17">
    <source>
        <dbReference type="SAM" id="MobiDB-lite"/>
    </source>
</evidence>
<feature type="compositionally biased region" description="Low complexity" evidence="17">
    <location>
        <begin position="988"/>
        <end position="1028"/>
    </location>
</feature>
<dbReference type="InterPro" id="IPR019307">
    <property type="entry name" value="RNA-bd_AU-1/RNase_E/G"/>
</dbReference>
<dbReference type="InterPro" id="IPR003029">
    <property type="entry name" value="S1_domain"/>
</dbReference>
<keyword evidence="11 16" id="KW-0378">Hydrolase</keyword>
<dbReference type="EC" id="3.1.26.12" evidence="16"/>
<accession>A0A1H9YXH3</accession>
<feature type="compositionally biased region" description="Low complexity" evidence="17">
    <location>
        <begin position="833"/>
        <end position="843"/>
    </location>
</feature>
<organism evidence="19 20">
    <name type="scientific">Marinobacter segnicrescens</name>
    <dbReference type="NCBI Taxonomy" id="430453"/>
    <lineage>
        <taxon>Bacteria</taxon>
        <taxon>Pseudomonadati</taxon>
        <taxon>Pseudomonadota</taxon>
        <taxon>Gammaproteobacteria</taxon>
        <taxon>Pseudomonadales</taxon>
        <taxon>Marinobacteraceae</taxon>
        <taxon>Marinobacter</taxon>
    </lineage>
</organism>
<dbReference type="GO" id="GO:0009898">
    <property type="term" value="C:cytoplasmic side of plasma membrane"/>
    <property type="evidence" value="ECO:0007669"/>
    <property type="project" value="UniProtKB-UniRule"/>
</dbReference>
<evidence type="ECO:0000256" key="10">
    <source>
        <dbReference type="ARBA" id="ARBA00022759"/>
    </source>
</evidence>
<comment type="similarity">
    <text evidence="1">Belongs to the RNase E/G family. RNase G subfamily.</text>
</comment>
<evidence type="ECO:0000256" key="1">
    <source>
        <dbReference type="ARBA" id="ARBA00005663"/>
    </source>
</evidence>
<dbReference type="Proteomes" id="UP000198762">
    <property type="component" value="Unassembled WGS sequence"/>
</dbReference>
<comment type="catalytic activity">
    <reaction evidence="16">
        <text>Endonucleolytic cleavage of single-stranded RNA in A- and U-rich regions.</text>
        <dbReference type="EC" id="3.1.26.12"/>
    </reaction>
</comment>
<keyword evidence="16" id="KW-0820">tRNA-binding</keyword>
<feature type="compositionally biased region" description="Low complexity" evidence="17">
    <location>
        <begin position="581"/>
        <end position="597"/>
    </location>
</feature>
<evidence type="ECO:0000256" key="2">
    <source>
        <dbReference type="ARBA" id="ARBA00022475"/>
    </source>
</evidence>
<dbReference type="PANTHER" id="PTHR30001:SF1">
    <property type="entry name" value="RIBONUCLEASE E_G-LIKE PROTEIN, CHLOROPLASTIC"/>
    <property type="match status" value="1"/>
</dbReference>
<reference evidence="20" key="1">
    <citation type="submission" date="2016-10" db="EMBL/GenBank/DDBJ databases">
        <authorList>
            <person name="Varghese N."/>
            <person name="Submissions S."/>
        </authorList>
    </citation>
    <scope>NUCLEOTIDE SEQUENCE [LARGE SCALE GENOMIC DNA]</scope>
    <source>
        <strain evidence="20">CGMCC 1.6489</strain>
    </source>
</reference>
<comment type="subunit">
    <text evidence="16">Component of the RNA degradosome, which is a multiprotein complex involved in RNA processing and mRNA degradation. Within the RNA degradosome, RNase E assembles into a homotetramer formed by a dimer of dimers.</text>
</comment>
<evidence type="ECO:0000256" key="14">
    <source>
        <dbReference type="ARBA" id="ARBA00022884"/>
    </source>
</evidence>
<dbReference type="GO" id="GO:0008270">
    <property type="term" value="F:zinc ion binding"/>
    <property type="evidence" value="ECO:0007669"/>
    <property type="project" value="UniProtKB-UniRule"/>
</dbReference>
<comment type="similarity">
    <text evidence="16">Belongs to the RNase E/G family. RNase E subfamily.</text>
</comment>
<evidence type="ECO:0000256" key="15">
    <source>
        <dbReference type="ARBA" id="ARBA00023136"/>
    </source>
</evidence>
<feature type="compositionally biased region" description="Basic residues" evidence="17">
    <location>
        <begin position="861"/>
        <end position="872"/>
    </location>
</feature>
<feature type="compositionally biased region" description="Basic and acidic residues" evidence="17">
    <location>
        <begin position="763"/>
        <end position="777"/>
    </location>
</feature>
<dbReference type="OrthoDB" id="9804278at2"/>
<evidence type="ECO:0000256" key="11">
    <source>
        <dbReference type="ARBA" id="ARBA00022801"/>
    </source>
</evidence>
<keyword evidence="9 16" id="KW-0699">rRNA-binding</keyword>
<comment type="subcellular location">
    <subcellularLocation>
        <location evidence="16">Cytoplasm</location>
    </subcellularLocation>
    <subcellularLocation>
        <location evidence="16">Cell inner membrane</location>
        <topology evidence="16">Peripheral membrane protein</topology>
        <orientation evidence="16">Cytoplasmic side</orientation>
    </subcellularLocation>
</comment>
<evidence type="ECO:0000256" key="7">
    <source>
        <dbReference type="ARBA" id="ARBA00022722"/>
    </source>
</evidence>
<feature type="binding site" evidence="16">
    <location>
        <position position="404"/>
    </location>
    <ligand>
        <name>Zn(2+)</name>
        <dbReference type="ChEBI" id="CHEBI:29105"/>
        <note>ligand shared between dimeric partners</note>
    </ligand>
</feature>
<keyword evidence="8 16" id="KW-0479">Metal-binding</keyword>
<proteinExistence type="inferred from homology"/>
<feature type="compositionally biased region" description="Polar residues" evidence="17">
    <location>
        <begin position="921"/>
        <end position="933"/>
    </location>
</feature>
<feature type="compositionally biased region" description="Basic and acidic residues" evidence="17">
    <location>
        <begin position="663"/>
        <end position="682"/>
    </location>
</feature>
<sequence length="1121" mass="121029">MKRMLINATHPEELRVALVDGQRLFDLDIESSTREQKKANIYKGRITRVEPSLEAAFVDFGADRHGFLPLKEISKEYFRKPPGQIEGKINIKEVVSEGQEVIIQVDKEERGNKGAALTTFISLAGRYLVLMPNNPRAGGISRRIEGEERAQLKEALNEVDVPKSMGIIVRTAGIGRTAEELQWDLNYLVATWEAITGAAKEHKAPRLLHQESNVIIRAVRDYLRQDIGEVLIDSAEVYENVLGFVRQVMPTFENKIKLYEDEIPLFSRYQIEAQIETAFQREVKLPSGGSIVIDPTEALVSIDINSSRATKGQDIEETALQTNLEAADEIARQLRLRDMGGLIVIDFIDMTPARNQREVEQRMRQALELDRARVQVGKISRFGLLEMSRQRLRPSLGETRSEVCPRCSGQGTIRGIESLALSIMRLIFEEASKDKTGEVRAVVPVSVATFLLNEKRKQLADIEARQQVEILVVPAAHMETPHFEILRVRDDEAGEKVTSYRMAEEYAAQEEEQAEVHVTREAPPREEAAVKSIRPAAPAPTPAAPTASAKAEEPAEEGMFRKLSRKLASFFGAEAADETASRAGQQGAQGSGSNRNQPGRQDRRKTRVARDDRSTPDNRQGGERRDQSGQGREDDRSGRSRSNRGGRNRRSGDNRQNQQDSQSRSDNRDSTQKDSSRPDSRRGGQGQKGTRAKDDDKGGKPQDRQVQPESKGEEKPADKARDNVQEKSQDSKPSRPKRARRNRNRDGSPADAPESTPASRKAARTEKHQSELADRETGPNAKAAGARTESAKIAEKSPASSEPKPEGEAKGAPAAQAASKAQESEEKAEKPTGTDQATAADTAAEADGESTGEARDEKSSGKGRTRGRKPRSGGKDERDNQEGGAAEQASADTGAQTRESTPGARAGSKVAATAATVSAATENANDSESSTQSEAGAEKPATEAAAPTGTTTEQEPTAEKGPGTDKQVEAGPEKSDTPSSTSMKTSDEAAPAAANALEGTTAEQPEAARPAESETAAPATPAEPAKATDQAAGATNEPADEGKGEATAGESDKAGPRGKDEATGSADGKAEPQIPVTPGRAYNDPREVRKRRKAAETARKAEASEGNRSAGDSGGADSSEQ</sequence>
<dbReference type="RefSeq" id="WP_091848515.1">
    <property type="nucleotide sequence ID" value="NZ_FOHZ01000001.1"/>
</dbReference>
<comment type="cofactor">
    <cofactor evidence="16">
        <name>Zn(2+)</name>
        <dbReference type="ChEBI" id="CHEBI:29105"/>
    </cofactor>
    <text evidence="16">Binds 2 Zn(2+) ions per homotetramer.</text>
</comment>
<feature type="compositionally biased region" description="Basic residues" evidence="17">
    <location>
        <begin position="734"/>
        <end position="743"/>
    </location>
</feature>
<dbReference type="HAMAP" id="MF_00970">
    <property type="entry name" value="RNase_E"/>
    <property type="match status" value="1"/>
</dbReference>
<dbReference type="PROSITE" id="PS50126">
    <property type="entry name" value="S1"/>
    <property type="match status" value="1"/>
</dbReference>
<keyword evidence="20" id="KW-1185">Reference proteome</keyword>
<keyword evidence="3 16" id="KW-0963">Cytoplasm</keyword>
<feature type="compositionally biased region" description="Basic residues" evidence="17">
    <location>
        <begin position="639"/>
        <end position="649"/>
    </location>
</feature>
<keyword evidence="6 16" id="KW-0819">tRNA processing</keyword>
<keyword evidence="10 16" id="KW-0255">Endonuclease</keyword>